<dbReference type="AlphaFoldDB" id="A0ABC8JDM1"/>
<sequence>MRSNGMIYEVAYIEGYGNMGRYSYSQPSSSDGCDDIQTRLLEEEAALYAEEAARCHTIADPVQYHSQPEGDEGIPNSWWDVAVM</sequence>
<reference evidence="1 2" key="1">
    <citation type="submission" date="2022-03" db="EMBL/GenBank/DDBJ databases">
        <authorList>
            <person name="Macdonald S."/>
            <person name="Ahmed S."/>
            <person name="Newling K."/>
        </authorList>
    </citation>
    <scope>NUCLEOTIDE SEQUENCE [LARGE SCALE GENOMIC DNA]</scope>
</reference>
<gene>
    <name evidence="1" type="ORF">ERUC_LOCUS9785</name>
</gene>
<dbReference type="EMBL" id="CAKOAT010098488">
    <property type="protein sequence ID" value="CAH8323100.1"/>
    <property type="molecule type" value="Genomic_DNA"/>
</dbReference>
<keyword evidence="2" id="KW-1185">Reference proteome</keyword>
<name>A0ABC8JDM1_ERUVS</name>
<comment type="caution">
    <text evidence="1">The sequence shown here is derived from an EMBL/GenBank/DDBJ whole genome shotgun (WGS) entry which is preliminary data.</text>
</comment>
<organism evidence="1 2">
    <name type="scientific">Eruca vesicaria subsp. sativa</name>
    <name type="common">Garden rocket</name>
    <name type="synonym">Eruca sativa</name>
    <dbReference type="NCBI Taxonomy" id="29727"/>
    <lineage>
        <taxon>Eukaryota</taxon>
        <taxon>Viridiplantae</taxon>
        <taxon>Streptophyta</taxon>
        <taxon>Embryophyta</taxon>
        <taxon>Tracheophyta</taxon>
        <taxon>Spermatophyta</taxon>
        <taxon>Magnoliopsida</taxon>
        <taxon>eudicotyledons</taxon>
        <taxon>Gunneridae</taxon>
        <taxon>Pentapetalae</taxon>
        <taxon>rosids</taxon>
        <taxon>malvids</taxon>
        <taxon>Brassicales</taxon>
        <taxon>Brassicaceae</taxon>
        <taxon>Brassiceae</taxon>
        <taxon>Eruca</taxon>
    </lineage>
</organism>
<evidence type="ECO:0000313" key="2">
    <source>
        <dbReference type="Proteomes" id="UP001642260"/>
    </source>
</evidence>
<evidence type="ECO:0000313" key="1">
    <source>
        <dbReference type="EMBL" id="CAH8323100.1"/>
    </source>
</evidence>
<dbReference type="Proteomes" id="UP001642260">
    <property type="component" value="Unassembled WGS sequence"/>
</dbReference>
<proteinExistence type="predicted"/>
<accession>A0ABC8JDM1</accession>
<protein>
    <submittedName>
        <fullName evidence="1">Uncharacterized protein</fullName>
    </submittedName>
</protein>